<sequence>MATYATYIRASTDTQETAHQRSAIDDWLSEHDVDTAEVDHYADLGHSGSDPGREQFRELIDAIECSQYETVVVWEISRLARLGSIYQRFFESCEDAGTTVAITDGWVEEVRPDGTGKLIADISAAVAEEERRRLIKRVEAGVARAQEQGKWLGAVPVGFERDADGYLQVVLDPDRDAGKVGYLDVRRAIERVDEGESYRRVARDVPNLARTTLMSIHKDDERRQWYLDGEADDERVDAALDPIEP</sequence>
<dbReference type="GO" id="GO:0006310">
    <property type="term" value="P:DNA recombination"/>
    <property type="evidence" value="ECO:0007669"/>
    <property type="project" value="UniProtKB-KW"/>
</dbReference>
<dbReference type="InterPro" id="IPR036162">
    <property type="entry name" value="Resolvase-like_N_sf"/>
</dbReference>
<dbReference type="AlphaFoldDB" id="A0ABD5YVB5"/>
<evidence type="ECO:0000313" key="5">
    <source>
        <dbReference type="EMBL" id="MFC7193265.1"/>
    </source>
</evidence>
<dbReference type="InterPro" id="IPR006118">
    <property type="entry name" value="Recombinase_CS"/>
</dbReference>
<keyword evidence="1" id="KW-0229">DNA integration</keyword>
<comment type="caution">
    <text evidence="5">The sequence shown here is derived from an EMBL/GenBank/DDBJ whole genome shotgun (WGS) entry which is preliminary data.</text>
</comment>
<reference evidence="5 6" key="1">
    <citation type="journal article" date="2019" name="Int. J. Syst. Evol. Microbiol.">
        <title>The Global Catalogue of Microorganisms (GCM) 10K type strain sequencing project: providing services to taxonomists for standard genome sequencing and annotation.</title>
        <authorList>
            <consortium name="The Broad Institute Genomics Platform"/>
            <consortium name="The Broad Institute Genome Sequencing Center for Infectious Disease"/>
            <person name="Wu L."/>
            <person name="Ma J."/>
        </authorList>
    </citation>
    <scope>NUCLEOTIDE SEQUENCE [LARGE SCALE GENOMIC DNA]</scope>
    <source>
        <strain evidence="5 6">RDMS1</strain>
    </source>
</reference>
<proteinExistence type="predicted"/>
<dbReference type="PROSITE" id="PS51736">
    <property type="entry name" value="RECOMBINASES_3"/>
    <property type="match status" value="1"/>
</dbReference>
<dbReference type="PANTHER" id="PTHR30461">
    <property type="entry name" value="DNA-INVERTASE FROM LAMBDOID PROPHAGE"/>
    <property type="match status" value="1"/>
</dbReference>
<keyword evidence="3" id="KW-0233">DNA recombination</keyword>
<accession>A0ABD5YVB5</accession>
<organism evidence="5 6">
    <name type="scientific">Halocatena marina</name>
    <dbReference type="NCBI Taxonomy" id="2934937"/>
    <lineage>
        <taxon>Archaea</taxon>
        <taxon>Methanobacteriati</taxon>
        <taxon>Methanobacteriota</taxon>
        <taxon>Stenosarchaea group</taxon>
        <taxon>Halobacteria</taxon>
        <taxon>Halobacteriales</taxon>
        <taxon>Natronomonadaceae</taxon>
        <taxon>Halocatena</taxon>
    </lineage>
</organism>
<evidence type="ECO:0000256" key="2">
    <source>
        <dbReference type="ARBA" id="ARBA00023125"/>
    </source>
</evidence>
<gene>
    <name evidence="5" type="ORF">ACFQL7_28060</name>
</gene>
<dbReference type="SUPFAM" id="SSF53041">
    <property type="entry name" value="Resolvase-like"/>
    <property type="match status" value="1"/>
</dbReference>
<evidence type="ECO:0000313" key="6">
    <source>
        <dbReference type="Proteomes" id="UP001596417"/>
    </source>
</evidence>
<evidence type="ECO:0000256" key="1">
    <source>
        <dbReference type="ARBA" id="ARBA00022908"/>
    </source>
</evidence>
<keyword evidence="6" id="KW-1185">Reference proteome</keyword>
<evidence type="ECO:0000259" key="4">
    <source>
        <dbReference type="PROSITE" id="PS51736"/>
    </source>
</evidence>
<dbReference type="PROSITE" id="PS00397">
    <property type="entry name" value="RECOMBINASES_1"/>
    <property type="match status" value="1"/>
</dbReference>
<dbReference type="Gene3D" id="3.40.50.1390">
    <property type="entry name" value="Resolvase, N-terminal catalytic domain"/>
    <property type="match status" value="1"/>
</dbReference>
<dbReference type="InterPro" id="IPR006119">
    <property type="entry name" value="Resolv_N"/>
</dbReference>
<name>A0ABD5YVB5_9EURY</name>
<protein>
    <submittedName>
        <fullName evidence="5">Recombinase family protein</fullName>
    </submittedName>
</protein>
<keyword evidence="2" id="KW-0238">DNA-binding</keyword>
<dbReference type="Pfam" id="PF00239">
    <property type="entry name" value="Resolvase"/>
    <property type="match status" value="1"/>
</dbReference>
<dbReference type="SMART" id="SM00857">
    <property type="entry name" value="Resolvase"/>
    <property type="match status" value="1"/>
</dbReference>
<dbReference type="GO" id="GO:0003677">
    <property type="term" value="F:DNA binding"/>
    <property type="evidence" value="ECO:0007669"/>
    <property type="project" value="UniProtKB-KW"/>
</dbReference>
<evidence type="ECO:0000256" key="3">
    <source>
        <dbReference type="ARBA" id="ARBA00023172"/>
    </source>
</evidence>
<dbReference type="RefSeq" id="WP_390207100.1">
    <property type="nucleotide sequence ID" value="NZ_JBHSZC010000006.1"/>
</dbReference>
<dbReference type="InterPro" id="IPR050639">
    <property type="entry name" value="SSR_resolvase"/>
</dbReference>
<dbReference type="EMBL" id="JBHTAX010000007">
    <property type="protein sequence ID" value="MFC7193265.1"/>
    <property type="molecule type" value="Genomic_DNA"/>
</dbReference>
<dbReference type="GO" id="GO:0015074">
    <property type="term" value="P:DNA integration"/>
    <property type="evidence" value="ECO:0007669"/>
    <property type="project" value="UniProtKB-KW"/>
</dbReference>
<dbReference type="CDD" id="cd00338">
    <property type="entry name" value="Ser_Recombinase"/>
    <property type="match status" value="1"/>
</dbReference>
<feature type="domain" description="Resolvase/invertase-type recombinase catalytic" evidence="4">
    <location>
        <begin position="3"/>
        <end position="149"/>
    </location>
</feature>
<dbReference type="PANTHER" id="PTHR30461:SF2">
    <property type="entry name" value="SERINE RECOMBINASE PINE-RELATED"/>
    <property type="match status" value="1"/>
</dbReference>
<dbReference type="Proteomes" id="UP001596417">
    <property type="component" value="Unassembled WGS sequence"/>
</dbReference>